<dbReference type="PANTHER" id="PTHR11764:SF88">
    <property type="entry name" value="ACHILLEOL B SYNTHASE"/>
    <property type="match status" value="1"/>
</dbReference>
<sequence>MALDPAGALESQWLRQRTRRAGPAKVYDGCQTWETAFIIQAFCSTDLVDEFSSTLEKAYGFLKNSQVLHDLPNGKSFYRHRSKGSWTLSTADNGWSVPDCTAEALQVIEGSVVFLEFSVLCTTCFCYRSKVN</sequence>
<dbReference type="EMBL" id="JAAALK010000081">
    <property type="protein sequence ID" value="KAG8089614.1"/>
    <property type="molecule type" value="Genomic_DNA"/>
</dbReference>
<comment type="caution">
    <text evidence="1">The sequence shown here is derived from an EMBL/GenBank/DDBJ whole genome shotgun (WGS) entry which is preliminary data.</text>
</comment>
<proteinExistence type="predicted"/>
<protein>
    <submittedName>
        <fullName evidence="1">Uncharacterized protein</fullName>
    </submittedName>
</protein>
<dbReference type="GO" id="GO:0005811">
    <property type="term" value="C:lipid droplet"/>
    <property type="evidence" value="ECO:0007669"/>
    <property type="project" value="InterPro"/>
</dbReference>
<name>A0A8J5WHW8_ZIZPA</name>
<dbReference type="Proteomes" id="UP000729402">
    <property type="component" value="Unassembled WGS sequence"/>
</dbReference>
<evidence type="ECO:0000313" key="1">
    <source>
        <dbReference type="EMBL" id="KAG8089614.1"/>
    </source>
</evidence>
<dbReference type="OrthoDB" id="602388at2759"/>
<dbReference type="GO" id="GO:0016104">
    <property type="term" value="P:triterpenoid biosynthetic process"/>
    <property type="evidence" value="ECO:0007669"/>
    <property type="project" value="InterPro"/>
</dbReference>
<evidence type="ECO:0000313" key="2">
    <source>
        <dbReference type="Proteomes" id="UP000729402"/>
    </source>
</evidence>
<reference evidence="1" key="1">
    <citation type="journal article" date="2021" name="bioRxiv">
        <title>Whole Genome Assembly and Annotation of Northern Wild Rice, Zizania palustris L., Supports a Whole Genome Duplication in the Zizania Genus.</title>
        <authorList>
            <person name="Haas M."/>
            <person name="Kono T."/>
            <person name="Macchietto M."/>
            <person name="Millas R."/>
            <person name="McGilp L."/>
            <person name="Shao M."/>
            <person name="Duquette J."/>
            <person name="Hirsch C.N."/>
            <person name="Kimball J."/>
        </authorList>
    </citation>
    <scope>NUCLEOTIDE SEQUENCE</scope>
    <source>
        <tissue evidence="1">Fresh leaf tissue</tissue>
    </source>
</reference>
<dbReference type="PANTHER" id="PTHR11764">
    <property type="entry name" value="TERPENE CYCLASE/MUTASE FAMILY MEMBER"/>
    <property type="match status" value="1"/>
</dbReference>
<keyword evidence="2" id="KW-1185">Reference proteome</keyword>
<dbReference type="GO" id="GO:0016866">
    <property type="term" value="F:intramolecular transferase activity"/>
    <property type="evidence" value="ECO:0007669"/>
    <property type="project" value="InterPro"/>
</dbReference>
<dbReference type="InterPro" id="IPR018333">
    <property type="entry name" value="Squalene_cyclase"/>
</dbReference>
<gene>
    <name evidence="1" type="ORF">GUJ93_ZPchr0011g27821</name>
</gene>
<organism evidence="1 2">
    <name type="scientific">Zizania palustris</name>
    <name type="common">Northern wild rice</name>
    <dbReference type="NCBI Taxonomy" id="103762"/>
    <lineage>
        <taxon>Eukaryota</taxon>
        <taxon>Viridiplantae</taxon>
        <taxon>Streptophyta</taxon>
        <taxon>Embryophyta</taxon>
        <taxon>Tracheophyta</taxon>
        <taxon>Spermatophyta</taxon>
        <taxon>Magnoliopsida</taxon>
        <taxon>Liliopsida</taxon>
        <taxon>Poales</taxon>
        <taxon>Poaceae</taxon>
        <taxon>BOP clade</taxon>
        <taxon>Oryzoideae</taxon>
        <taxon>Oryzeae</taxon>
        <taxon>Zizaniinae</taxon>
        <taxon>Zizania</taxon>
    </lineage>
</organism>
<reference evidence="1" key="2">
    <citation type="submission" date="2021-02" db="EMBL/GenBank/DDBJ databases">
        <authorList>
            <person name="Kimball J.A."/>
            <person name="Haas M.W."/>
            <person name="Macchietto M."/>
            <person name="Kono T."/>
            <person name="Duquette J."/>
            <person name="Shao M."/>
        </authorList>
    </citation>
    <scope>NUCLEOTIDE SEQUENCE</scope>
    <source>
        <tissue evidence="1">Fresh leaf tissue</tissue>
    </source>
</reference>
<dbReference type="AlphaFoldDB" id="A0A8J5WHW8"/>
<accession>A0A8J5WHW8</accession>